<dbReference type="AlphaFoldDB" id="A0A9P9YS69"/>
<evidence type="ECO:0000313" key="3">
    <source>
        <dbReference type="Proteomes" id="UP001059596"/>
    </source>
</evidence>
<feature type="region of interest" description="Disordered" evidence="1">
    <location>
        <begin position="1"/>
        <end position="53"/>
    </location>
</feature>
<feature type="compositionally biased region" description="Polar residues" evidence="1">
    <location>
        <begin position="21"/>
        <end position="30"/>
    </location>
</feature>
<dbReference type="EMBL" id="JAMKOV010000002">
    <property type="protein sequence ID" value="KAI8042091.1"/>
    <property type="molecule type" value="Genomic_DNA"/>
</dbReference>
<keyword evidence="3" id="KW-1185">Reference proteome</keyword>
<name>A0A9P9YS69_9MUSC</name>
<proteinExistence type="predicted"/>
<protein>
    <submittedName>
        <fullName evidence="2">Uncharacterized protein</fullName>
    </submittedName>
</protein>
<dbReference type="Proteomes" id="UP001059596">
    <property type="component" value="Unassembled WGS sequence"/>
</dbReference>
<gene>
    <name evidence="2" type="ORF">M5D96_003391</name>
</gene>
<reference evidence="2" key="1">
    <citation type="journal article" date="2023" name="Genome Biol. Evol.">
        <title>Long-read-based Genome Assembly of Drosophila gunungcola Reveals Fewer Chemosensory Genes in Flower-breeding Species.</title>
        <authorList>
            <person name="Negi A."/>
            <person name="Liao B.Y."/>
            <person name="Yeh S.D."/>
        </authorList>
    </citation>
    <scope>NUCLEOTIDE SEQUENCE</scope>
    <source>
        <strain evidence="2">Sukarami</strain>
    </source>
</reference>
<evidence type="ECO:0000256" key="1">
    <source>
        <dbReference type="SAM" id="MobiDB-lite"/>
    </source>
</evidence>
<organism evidence="2 3">
    <name type="scientific">Drosophila gunungcola</name>
    <name type="common">fruit fly</name>
    <dbReference type="NCBI Taxonomy" id="103775"/>
    <lineage>
        <taxon>Eukaryota</taxon>
        <taxon>Metazoa</taxon>
        <taxon>Ecdysozoa</taxon>
        <taxon>Arthropoda</taxon>
        <taxon>Hexapoda</taxon>
        <taxon>Insecta</taxon>
        <taxon>Pterygota</taxon>
        <taxon>Neoptera</taxon>
        <taxon>Endopterygota</taxon>
        <taxon>Diptera</taxon>
        <taxon>Brachycera</taxon>
        <taxon>Muscomorpha</taxon>
        <taxon>Ephydroidea</taxon>
        <taxon>Drosophilidae</taxon>
        <taxon>Drosophila</taxon>
        <taxon>Sophophora</taxon>
    </lineage>
</organism>
<comment type="caution">
    <text evidence="2">The sequence shown here is derived from an EMBL/GenBank/DDBJ whole genome shotgun (WGS) entry which is preliminary data.</text>
</comment>
<evidence type="ECO:0000313" key="2">
    <source>
        <dbReference type="EMBL" id="KAI8042091.1"/>
    </source>
</evidence>
<accession>A0A9P9YS69</accession>
<sequence length="81" mass="9371">MDRNGSRNTRNRRSNRRSLETETQNRTQISALPESLRMNERQPSGGISGSNSSRISITRIHRLIRVCRFVGNGRFLRTQVE</sequence>